<organism evidence="5 6">
    <name type="scientific">Algibacter luteus</name>
    <dbReference type="NCBI Taxonomy" id="1178825"/>
    <lineage>
        <taxon>Bacteria</taxon>
        <taxon>Pseudomonadati</taxon>
        <taxon>Bacteroidota</taxon>
        <taxon>Flavobacteriia</taxon>
        <taxon>Flavobacteriales</taxon>
        <taxon>Flavobacteriaceae</taxon>
        <taxon>Algibacter</taxon>
    </lineage>
</organism>
<dbReference type="InterPro" id="IPR028082">
    <property type="entry name" value="Peripla_BP_I"/>
</dbReference>
<accession>A0A1M6A7E7</accession>
<dbReference type="AlphaFoldDB" id="A0A1M6A7E7"/>
<protein>
    <submittedName>
        <fullName evidence="5">DNA-binding transcriptional regulator YhcF, GntR family</fullName>
    </submittedName>
</protein>
<sequence>MVQEIIKLKNIGSNDIPKYKKVFNAFKESIETNVFKPGDSIPSINEFSKDYKISRDTVFKAYKLLKDEGFIKSTPNKGYYITDNKIKVLLLISTFKAYKEVLYHSFMQNLPSNVIVDLQFHHFSVKNFKSMLDAQNGKYYKYIVMGFDHPEVKKAINKIDENQLLLIDWDLHSKKTSNFILQDFGQGFYNCLEEALPLFKKYKSVKFIYPEFTYHPWESVVFFKKFCKTNNLEFDVIKNSKLFTVNENTAYISVNDRMLYKLLDQCLDANFELGKDVGVLSYNETPIKRFTYKGISVVSVDFQEFGAKAAEFITSDAPMQTYLPTKLILRESL</sequence>
<dbReference type="InterPro" id="IPR000524">
    <property type="entry name" value="Tscrpt_reg_HTH_GntR"/>
</dbReference>
<keyword evidence="2 5" id="KW-0238">DNA-binding</keyword>
<dbReference type="Gene3D" id="1.10.10.10">
    <property type="entry name" value="Winged helix-like DNA-binding domain superfamily/Winged helix DNA-binding domain"/>
    <property type="match status" value="1"/>
</dbReference>
<keyword evidence="3" id="KW-0804">Transcription</keyword>
<gene>
    <name evidence="5" type="ORF">SAMN05216261_0265</name>
</gene>
<dbReference type="PANTHER" id="PTHR38445">
    <property type="entry name" value="HTH-TYPE TRANSCRIPTIONAL REPRESSOR YTRA"/>
    <property type="match status" value="1"/>
</dbReference>
<dbReference type="Proteomes" id="UP000184396">
    <property type="component" value="Unassembled WGS sequence"/>
</dbReference>
<evidence type="ECO:0000313" key="6">
    <source>
        <dbReference type="Proteomes" id="UP000184396"/>
    </source>
</evidence>
<dbReference type="STRING" id="1178825.SAMN05216261_0265"/>
<dbReference type="CDD" id="cd07377">
    <property type="entry name" value="WHTH_GntR"/>
    <property type="match status" value="1"/>
</dbReference>
<evidence type="ECO:0000256" key="1">
    <source>
        <dbReference type="ARBA" id="ARBA00023015"/>
    </source>
</evidence>
<dbReference type="eggNOG" id="COG1609">
    <property type="taxonomic scope" value="Bacteria"/>
</dbReference>
<proteinExistence type="predicted"/>
<dbReference type="PROSITE" id="PS50949">
    <property type="entry name" value="HTH_GNTR"/>
    <property type="match status" value="1"/>
</dbReference>
<dbReference type="SUPFAM" id="SSF53822">
    <property type="entry name" value="Periplasmic binding protein-like I"/>
    <property type="match status" value="1"/>
</dbReference>
<evidence type="ECO:0000259" key="4">
    <source>
        <dbReference type="PROSITE" id="PS50949"/>
    </source>
</evidence>
<dbReference type="InterPro" id="IPR046335">
    <property type="entry name" value="LacI/GalR-like_sensor"/>
</dbReference>
<evidence type="ECO:0000256" key="2">
    <source>
        <dbReference type="ARBA" id="ARBA00023125"/>
    </source>
</evidence>
<evidence type="ECO:0000313" key="5">
    <source>
        <dbReference type="EMBL" id="SHI32370.1"/>
    </source>
</evidence>
<dbReference type="Pfam" id="PF00392">
    <property type="entry name" value="GntR"/>
    <property type="match status" value="1"/>
</dbReference>
<dbReference type="InterPro" id="IPR036388">
    <property type="entry name" value="WH-like_DNA-bd_sf"/>
</dbReference>
<keyword evidence="1" id="KW-0805">Transcription regulation</keyword>
<dbReference type="RefSeq" id="WP_019388479.1">
    <property type="nucleotide sequence ID" value="NZ_ALIH01000014.1"/>
</dbReference>
<dbReference type="InterPro" id="IPR036390">
    <property type="entry name" value="WH_DNA-bd_sf"/>
</dbReference>
<evidence type="ECO:0000256" key="3">
    <source>
        <dbReference type="ARBA" id="ARBA00023163"/>
    </source>
</evidence>
<keyword evidence="6" id="KW-1185">Reference proteome</keyword>
<dbReference type="GO" id="GO:0003677">
    <property type="term" value="F:DNA binding"/>
    <property type="evidence" value="ECO:0007669"/>
    <property type="project" value="UniProtKB-KW"/>
</dbReference>
<dbReference type="PANTHER" id="PTHR38445:SF10">
    <property type="entry name" value="GNTR-FAMILY TRANSCRIPTIONAL REGULATOR"/>
    <property type="match status" value="1"/>
</dbReference>
<dbReference type="Pfam" id="PF13377">
    <property type="entry name" value="Peripla_BP_3"/>
    <property type="match status" value="1"/>
</dbReference>
<dbReference type="SMART" id="SM00345">
    <property type="entry name" value="HTH_GNTR"/>
    <property type="match status" value="1"/>
</dbReference>
<dbReference type="EMBL" id="FQYK01000001">
    <property type="protein sequence ID" value="SHI32370.1"/>
    <property type="molecule type" value="Genomic_DNA"/>
</dbReference>
<name>A0A1M6A7E7_9FLAO</name>
<dbReference type="Gene3D" id="3.40.50.2300">
    <property type="match status" value="2"/>
</dbReference>
<dbReference type="GO" id="GO:0003700">
    <property type="term" value="F:DNA-binding transcription factor activity"/>
    <property type="evidence" value="ECO:0007669"/>
    <property type="project" value="InterPro"/>
</dbReference>
<dbReference type="SUPFAM" id="SSF46785">
    <property type="entry name" value="Winged helix' DNA-binding domain"/>
    <property type="match status" value="1"/>
</dbReference>
<feature type="domain" description="HTH gntR-type" evidence="4">
    <location>
        <begin position="16"/>
        <end position="84"/>
    </location>
</feature>
<reference evidence="5 6" key="1">
    <citation type="submission" date="2016-11" db="EMBL/GenBank/DDBJ databases">
        <authorList>
            <person name="Jaros S."/>
            <person name="Januszkiewicz K."/>
            <person name="Wedrychowicz H."/>
        </authorList>
    </citation>
    <scope>NUCLEOTIDE SEQUENCE [LARGE SCALE GENOMIC DNA]</scope>
    <source>
        <strain evidence="5 6">CGMCC 1.12213</strain>
    </source>
</reference>
<dbReference type="OrthoDB" id="742238at2"/>